<proteinExistence type="predicted"/>
<dbReference type="EMBL" id="BK059123">
    <property type="protein sequence ID" value="DAE32446.1"/>
    <property type="molecule type" value="Genomic_DNA"/>
</dbReference>
<dbReference type="PANTHER" id="PTHR32114:SF2">
    <property type="entry name" value="ABC TRANSPORTER ABCH.3"/>
    <property type="match status" value="1"/>
</dbReference>
<dbReference type="PANTHER" id="PTHR32114">
    <property type="entry name" value="ABC TRANSPORTER ABCH.3"/>
    <property type="match status" value="1"/>
</dbReference>
<dbReference type="SUPFAM" id="SSF75712">
    <property type="entry name" value="Rad50 coiled-coil Zn hook"/>
    <property type="match status" value="1"/>
</dbReference>
<dbReference type="SUPFAM" id="SSF52540">
    <property type="entry name" value="P-loop containing nucleoside triphosphate hydrolases"/>
    <property type="match status" value="1"/>
</dbReference>
<evidence type="ECO:0000313" key="2">
    <source>
        <dbReference type="EMBL" id="DAE32446.1"/>
    </source>
</evidence>
<feature type="coiled-coil region" evidence="1">
    <location>
        <begin position="376"/>
        <end position="547"/>
    </location>
</feature>
<reference evidence="2" key="1">
    <citation type="journal article" date="2021" name="Proc. Natl. Acad. Sci. U.S.A.">
        <title>A Catalog of Tens of Thousands of Viruses from Human Metagenomes Reveals Hidden Associations with Chronic Diseases.</title>
        <authorList>
            <person name="Tisza M.J."/>
            <person name="Buck C.B."/>
        </authorList>
    </citation>
    <scope>NUCLEOTIDE SEQUENCE</scope>
    <source>
        <strain evidence="2">CtEfN2</strain>
    </source>
</reference>
<protein>
    <submittedName>
        <fullName evidence="2">Chromosome partition protein</fullName>
    </submittedName>
</protein>
<accession>A0A8S5RM57</accession>
<sequence length="675" mass="75967">MKKIEVREIRLTDFKGQSEKKIGFKHRTVVSGKNGCGKTTLADAHMWVFCDKDYSLKSNPDIRPDDGRECLPRVDIDLVIDGKPVSVAKFQKRTESKPKDGKPGKVALSNKYEVNGVPKAERDFKADLKERGFDFDNFLMLSHMEIFTDLKDADVRKILFSMSDGAGKTDLEIAKTVPDCAELVPLLETYKADEIKAMNSATLKKAEEQLKAIPNQIIGMEHSKVDADVAELELQKNALQEHISDLEKQIAQAGNEKAGEIKAELAGLSTKLLEIVSKAKADLLEQKSSVCNKVSTLELDRNIKTSELNRKTSVLESLRVQKKDLLEKLQNARTQYPKIKDTEWDNTVLESIKSETFKDADTICPTCGQSLPPEQIEQLKSRFEQKKQERINQQLKAKEEWEQDKKHKLDEVIQVGNKASADMKEAHKQEETLTSEISKLIDELEQIKTSLDAENKNLEAIPKEPDFSENAEYQQILASIKEKQQELNSLDDGEETKKQLSEQLSGKKQELAVVNQRIGEANNNARIDEQIEKLQESQKQYAQRKADAQMILDELKSLSMAKNTALEDAVNQYFDGVKVKLFDTQKNGEVVDACIWYVQDKDGDWKKLIGNANTALMMKGKIAIMDGLQKFYGVSYPIFVDCAAELDNSSLAGIKADAQLIFLKVAEGDMTVTEI</sequence>
<dbReference type="Gene3D" id="3.40.50.300">
    <property type="entry name" value="P-loop containing nucleotide triphosphate hydrolases"/>
    <property type="match status" value="1"/>
</dbReference>
<organism evidence="2">
    <name type="scientific">virus sp. ctEfN2</name>
    <dbReference type="NCBI Taxonomy" id="2825810"/>
    <lineage>
        <taxon>Viruses</taxon>
    </lineage>
</organism>
<feature type="coiled-coil region" evidence="1">
    <location>
        <begin position="222"/>
        <end position="256"/>
    </location>
</feature>
<dbReference type="InterPro" id="IPR027417">
    <property type="entry name" value="P-loop_NTPase"/>
</dbReference>
<feature type="coiled-coil region" evidence="1">
    <location>
        <begin position="308"/>
        <end position="342"/>
    </location>
</feature>
<evidence type="ECO:0000256" key="1">
    <source>
        <dbReference type="SAM" id="Coils"/>
    </source>
</evidence>
<keyword evidence="1" id="KW-0175">Coiled coil</keyword>
<name>A0A8S5RM57_9VIRU</name>